<evidence type="ECO:0000256" key="12">
    <source>
        <dbReference type="PIRNR" id="PIRNR002764"/>
    </source>
</evidence>
<comment type="caution">
    <text evidence="14">The sequence shown here is derived from an EMBL/GenBank/DDBJ whole genome shotgun (WGS) entry which is preliminary data.</text>
</comment>
<evidence type="ECO:0000256" key="1">
    <source>
        <dbReference type="ARBA" id="ARBA00002442"/>
    </source>
</evidence>
<dbReference type="PANTHER" id="PTHR30070:SF1">
    <property type="entry name" value="CYTOCHROME C BIOGENESIS B-RELATED"/>
    <property type="match status" value="1"/>
</dbReference>
<dbReference type="PRINTS" id="PR01414">
    <property type="entry name" value="CCMBBIOGNSIS"/>
</dbReference>
<dbReference type="PANTHER" id="PTHR30070">
    <property type="entry name" value="HEME EXPORTER PROTEIN B"/>
    <property type="match status" value="1"/>
</dbReference>
<evidence type="ECO:0000313" key="15">
    <source>
        <dbReference type="Proteomes" id="UP001549366"/>
    </source>
</evidence>
<accession>A0ABV2SNT6</accession>
<dbReference type="RefSeq" id="WP_354009414.1">
    <property type="nucleotide sequence ID" value="NZ_JBEWTA010000001.1"/>
</dbReference>
<feature type="transmembrane region" description="Helical" evidence="13">
    <location>
        <begin position="74"/>
        <end position="92"/>
    </location>
</feature>
<evidence type="ECO:0000256" key="8">
    <source>
        <dbReference type="ARBA" id="ARBA00022692"/>
    </source>
</evidence>
<comment type="subcellular location">
    <subcellularLocation>
        <location evidence="2">Cell inner membrane</location>
        <topology evidence="2">Multi-pass membrane protein</topology>
    </subcellularLocation>
</comment>
<keyword evidence="15" id="KW-1185">Reference proteome</keyword>
<comment type="function">
    <text evidence="1 12">Required for the export of heme to the periplasm for the biogenesis of c-type cytochromes.</text>
</comment>
<dbReference type="InterPro" id="IPR026031">
    <property type="entry name" value="Cyt_c_CcmB_bac"/>
</dbReference>
<dbReference type="NCBIfam" id="TIGR01190">
    <property type="entry name" value="ccmB"/>
    <property type="match status" value="1"/>
</dbReference>
<keyword evidence="8 13" id="KW-0812">Transmembrane</keyword>
<keyword evidence="11 12" id="KW-0472">Membrane</keyword>
<feature type="transmembrane region" description="Helical" evidence="13">
    <location>
        <begin position="215"/>
        <end position="241"/>
    </location>
</feature>
<evidence type="ECO:0000256" key="2">
    <source>
        <dbReference type="ARBA" id="ARBA00004429"/>
    </source>
</evidence>
<evidence type="ECO:0000256" key="4">
    <source>
        <dbReference type="ARBA" id="ARBA00016452"/>
    </source>
</evidence>
<keyword evidence="6 12" id="KW-1003">Cell membrane</keyword>
<dbReference type="PIRSF" id="PIRSF002764">
    <property type="entry name" value="CcmB"/>
    <property type="match status" value="1"/>
</dbReference>
<evidence type="ECO:0000313" key="14">
    <source>
        <dbReference type="EMBL" id="MET4759430.1"/>
    </source>
</evidence>
<evidence type="ECO:0000256" key="7">
    <source>
        <dbReference type="ARBA" id="ARBA00022519"/>
    </source>
</evidence>
<evidence type="ECO:0000256" key="13">
    <source>
        <dbReference type="SAM" id="Phobius"/>
    </source>
</evidence>
<evidence type="ECO:0000256" key="3">
    <source>
        <dbReference type="ARBA" id="ARBA00010544"/>
    </source>
</evidence>
<feature type="transmembrane region" description="Helical" evidence="13">
    <location>
        <begin position="113"/>
        <end position="141"/>
    </location>
</feature>
<evidence type="ECO:0000256" key="5">
    <source>
        <dbReference type="ARBA" id="ARBA00022448"/>
    </source>
</evidence>
<feature type="transmembrane region" description="Helical" evidence="13">
    <location>
        <begin position="181"/>
        <end position="203"/>
    </location>
</feature>
<evidence type="ECO:0000256" key="9">
    <source>
        <dbReference type="ARBA" id="ARBA00022748"/>
    </source>
</evidence>
<proteinExistence type="inferred from homology"/>
<evidence type="ECO:0000256" key="10">
    <source>
        <dbReference type="ARBA" id="ARBA00022989"/>
    </source>
</evidence>
<gene>
    <name evidence="14" type="ORF">V5J35_004622</name>
</gene>
<reference evidence="14 15" key="1">
    <citation type="submission" date="2024-06" db="EMBL/GenBank/DDBJ databases">
        <title>Genomic Encyclopedia of Type Strains, Phase V (KMG-V): Genome sequencing to study the core and pangenomes of soil and plant-associated prokaryotes.</title>
        <authorList>
            <person name="Whitman W."/>
        </authorList>
    </citation>
    <scope>NUCLEOTIDE SEQUENCE [LARGE SCALE GENOMIC DNA]</scope>
    <source>
        <strain evidence="14 15">NE40</strain>
    </source>
</reference>
<keyword evidence="7 12" id="KW-0997">Cell inner membrane</keyword>
<dbReference type="InterPro" id="IPR003544">
    <property type="entry name" value="Cyt_c_biogenesis_CcmB"/>
</dbReference>
<evidence type="ECO:0000256" key="11">
    <source>
        <dbReference type="ARBA" id="ARBA00023136"/>
    </source>
</evidence>
<keyword evidence="9 12" id="KW-0201">Cytochrome c-type biogenesis</keyword>
<dbReference type="Proteomes" id="UP001549366">
    <property type="component" value="Unassembled WGS sequence"/>
</dbReference>
<protein>
    <recommendedName>
        <fullName evidence="4 12">Heme exporter protein B</fullName>
    </recommendedName>
</protein>
<comment type="similarity">
    <text evidence="3 12">Belongs to the CcmB/CycW/HelB family.</text>
</comment>
<sequence length="243" mass="25563">MSMSATSGKIASNPSRESLNGRRAFLFLIRRDLTLAFRTPGQTLNPVAFYLMVASLFPMGIAPQKEVLSQLAGGIVWIGALLAVLLSLDSLFKSDHDDGSLEQLLLSPHPLPLLVLAKVVAHWLTTGVALLLMAPVLGLMLHLPAQAFPALFLTLLIGTPLMSLTGAIGAALTVRVQRGGVLLTLLSLPLYIPTLIFGTGAIQNAMAGMPYTGHLLWMGALLMAGLCLAPLAIAGALRVVVDG</sequence>
<evidence type="ECO:0000256" key="6">
    <source>
        <dbReference type="ARBA" id="ARBA00022475"/>
    </source>
</evidence>
<organism evidence="14 15">
    <name type="scientific">Endozoicomonas lisbonensis</name>
    <dbReference type="NCBI Taxonomy" id="3120522"/>
    <lineage>
        <taxon>Bacteria</taxon>
        <taxon>Pseudomonadati</taxon>
        <taxon>Pseudomonadota</taxon>
        <taxon>Gammaproteobacteria</taxon>
        <taxon>Oceanospirillales</taxon>
        <taxon>Endozoicomonadaceae</taxon>
        <taxon>Endozoicomonas</taxon>
    </lineage>
</organism>
<dbReference type="Pfam" id="PF03379">
    <property type="entry name" value="CcmB"/>
    <property type="match status" value="1"/>
</dbReference>
<keyword evidence="10 13" id="KW-1133">Transmembrane helix</keyword>
<name>A0ABV2SNT6_9GAMM</name>
<feature type="transmembrane region" description="Helical" evidence="13">
    <location>
        <begin position="147"/>
        <end position="174"/>
    </location>
</feature>
<dbReference type="EMBL" id="JBEWTB010000002">
    <property type="protein sequence ID" value="MET4759430.1"/>
    <property type="molecule type" value="Genomic_DNA"/>
</dbReference>
<keyword evidence="5 12" id="KW-0813">Transport</keyword>